<evidence type="ECO:0000259" key="2">
    <source>
        <dbReference type="Pfam" id="PF02018"/>
    </source>
</evidence>
<feature type="domain" description="CBM-cenC" evidence="2">
    <location>
        <begin position="2"/>
        <end position="91"/>
    </location>
</feature>
<dbReference type="RefSeq" id="WP_205677361.1">
    <property type="nucleotide sequence ID" value="NZ_WJNG01000042.1"/>
</dbReference>
<accession>A0A6A8DN48</accession>
<organism evidence="3 4">
    <name type="scientific">Aquibacillus halophilus</name>
    <dbReference type="NCBI Taxonomy" id="930132"/>
    <lineage>
        <taxon>Bacteria</taxon>
        <taxon>Bacillati</taxon>
        <taxon>Bacillota</taxon>
        <taxon>Bacilli</taxon>
        <taxon>Bacillales</taxon>
        <taxon>Bacillaceae</taxon>
        <taxon>Aquibacillus</taxon>
    </lineage>
</organism>
<proteinExistence type="predicted"/>
<dbReference type="Pfam" id="PF02018">
    <property type="entry name" value="CBM_4_9"/>
    <property type="match status" value="1"/>
</dbReference>
<evidence type="ECO:0000313" key="3">
    <source>
        <dbReference type="EMBL" id="MRH45181.1"/>
    </source>
</evidence>
<dbReference type="SUPFAM" id="SSF49785">
    <property type="entry name" value="Galactose-binding domain-like"/>
    <property type="match status" value="1"/>
</dbReference>
<evidence type="ECO:0000313" key="4">
    <source>
        <dbReference type="Proteomes" id="UP000799092"/>
    </source>
</evidence>
<dbReference type="Proteomes" id="UP000799092">
    <property type="component" value="Unassembled WGS sequence"/>
</dbReference>
<keyword evidence="4" id="KW-1185">Reference proteome</keyword>
<dbReference type="Gene3D" id="2.60.120.260">
    <property type="entry name" value="Galactose-binding domain-like"/>
    <property type="match status" value="1"/>
</dbReference>
<comment type="caution">
    <text evidence="3">The sequence shown here is derived from an EMBL/GenBank/DDBJ whole genome shotgun (WGS) entry which is preliminary data.</text>
</comment>
<dbReference type="InterPro" id="IPR008979">
    <property type="entry name" value="Galactose-bd-like_sf"/>
</dbReference>
<gene>
    <name evidence="3" type="ORF">GH741_21450</name>
</gene>
<keyword evidence="1 3" id="KW-0378">Hydrolase</keyword>
<dbReference type="AlphaFoldDB" id="A0A6A8DN48"/>
<evidence type="ECO:0000256" key="1">
    <source>
        <dbReference type="ARBA" id="ARBA00022801"/>
    </source>
</evidence>
<reference evidence="3" key="1">
    <citation type="submission" date="2019-11" db="EMBL/GenBank/DDBJ databases">
        <authorList>
            <person name="Li J."/>
        </authorList>
    </citation>
    <scope>NUCLEOTIDE SEQUENCE</scope>
    <source>
        <strain evidence="3">B6B</strain>
    </source>
</reference>
<sequence>TALYVSDRQNDYSAADFNFTDIGLENGKTYTVTVTGYVDSDVTVPTDAQVVLSTVDSYTWLSNVNFVAGEAFTLTKEFTVDTSADSKLRVQSNGEGATV</sequence>
<dbReference type="EMBL" id="WJNG01000042">
    <property type="protein sequence ID" value="MRH45181.1"/>
    <property type="molecule type" value="Genomic_DNA"/>
</dbReference>
<name>A0A6A8DN48_9BACI</name>
<dbReference type="InterPro" id="IPR003305">
    <property type="entry name" value="CenC_carb-bd"/>
</dbReference>
<feature type="non-terminal residue" evidence="3">
    <location>
        <position position="99"/>
    </location>
</feature>
<dbReference type="GO" id="GO:0016798">
    <property type="term" value="F:hydrolase activity, acting on glycosyl bonds"/>
    <property type="evidence" value="ECO:0007669"/>
    <property type="project" value="InterPro"/>
</dbReference>
<feature type="non-terminal residue" evidence="3">
    <location>
        <position position="1"/>
    </location>
</feature>
<protein>
    <submittedName>
        <fullName evidence="3">Glycoside hydrolase</fullName>
    </submittedName>
</protein>